<evidence type="ECO:0000256" key="1">
    <source>
        <dbReference type="SAM" id="MobiDB-lite"/>
    </source>
</evidence>
<evidence type="ECO:0000313" key="3">
    <source>
        <dbReference type="RefSeq" id="XP_065723672.2"/>
    </source>
</evidence>
<feature type="region of interest" description="Disordered" evidence="1">
    <location>
        <begin position="348"/>
        <end position="460"/>
    </location>
</feature>
<feature type="region of interest" description="Disordered" evidence="1">
    <location>
        <begin position="712"/>
        <end position="762"/>
    </location>
</feature>
<gene>
    <name evidence="3" type="primary">LOC136117279</name>
</gene>
<feature type="compositionally biased region" description="Low complexity" evidence="1">
    <location>
        <begin position="546"/>
        <end position="558"/>
    </location>
</feature>
<reference evidence="3" key="1">
    <citation type="submission" date="2025-08" db="UniProtKB">
        <authorList>
            <consortium name="RefSeq"/>
        </authorList>
    </citation>
    <scope>IDENTIFICATION</scope>
</reference>
<protein>
    <submittedName>
        <fullName evidence="3">Uncharacterized protein</fullName>
    </submittedName>
</protein>
<dbReference type="RefSeq" id="XP_065723672.2">
    <property type="nucleotide sequence ID" value="XM_065867600.2"/>
</dbReference>
<accession>A0AB40DM18</accession>
<dbReference type="AlphaFoldDB" id="A0AB40DM18"/>
<dbReference type="Proteomes" id="UP001652628">
    <property type="component" value="Chromosome X"/>
</dbReference>
<dbReference type="GeneID" id="136117279"/>
<feature type="compositionally biased region" description="Low complexity" evidence="1">
    <location>
        <begin position="421"/>
        <end position="433"/>
    </location>
</feature>
<evidence type="ECO:0000313" key="2">
    <source>
        <dbReference type="Proteomes" id="UP001652628"/>
    </source>
</evidence>
<proteinExistence type="predicted"/>
<feature type="compositionally biased region" description="Low complexity" evidence="1">
    <location>
        <begin position="569"/>
        <end position="584"/>
    </location>
</feature>
<keyword evidence="2" id="KW-1185">Reference proteome</keyword>
<sequence>MKPKTFQTFRAAWKQVLTKSRNISAAEKKQLEKNFKRSLSRPYFLQIGSTIRKELLVLRRKEDKAKPVETLAKCTAPKHSKSTQSSTVNPAIKQHGNPHVSATIISPKDYSSELDLRPSCSSARSAHLTEHINVSSNSAKESIANSTVTILKVEILPGWHSKISSDSKEESIVSTLTSRPTSKSAEEGNVKYLANMPSCSSKARSTDITKHINISAYSAEESIPYTATKYTMPSAKVIKKVSTASAQYRNPPNSQKAKIWSPQAITQSRNVWGSKSKGTESGWHIDPRLRKMNTPTQFVKLGPACRKPSVSVAKDVKKLLMSSPRDKSVKFPSSSSSEIEETKVALEALPLLKKPVIKPKRGRPSSWDKAQQAATEAKKDQGSKSPPPNKRTKSNDGGKAVSGGEAPMVKPKRGRPSSWDKAQQAAKEAQVAAHDLGSKSPPPNKRTKSNDGGKAVSGGEAPIAAPLVALSVDRCMQSNNNPGWHIDPRLRKMNTPTQFVKLGPACRNPPVSVTKVVQKLLMSSPRDKSVKFPSSSSSEIEETKAALEPLPLLKQPLVKPKRGRPSSWDKAQQAAKEAQVAADDQGSKSPPPNKTTESNDGGKAANIKVMVLVPTVGGGEAPVEEIPLMDLGQSKPIAAPLVALSVDRCMQSNSNPRPTPPNIQGFYILQNFNNLSIPEEPEASLVNEEIEEQWVWEEELEVGAEEVVEQEQVEEELEVAAEEQAEEELEVAAEEQVEEEEEEDERDLDEISLFASDEEFDV</sequence>
<feature type="region of interest" description="Disordered" evidence="1">
    <location>
        <begin position="524"/>
        <end position="603"/>
    </location>
</feature>
<organism evidence="2 3">
    <name type="scientific">Drosophila suzukii</name>
    <name type="common">Spotted-wing drosophila fruit fly</name>
    <dbReference type="NCBI Taxonomy" id="28584"/>
    <lineage>
        <taxon>Eukaryota</taxon>
        <taxon>Metazoa</taxon>
        <taxon>Ecdysozoa</taxon>
        <taxon>Arthropoda</taxon>
        <taxon>Hexapoda</taxon>
        <taxon>Insecta</taxon>
        <taxon>Pterygota</taxon>
        <taxon>Neoptera</taxon>
        <taxon>Endopterygota</taxon>
        <taxon>Diptera</taxon>
        <taxon>Brachycera</taxon>
        <taxon>Muscomorpha</taxon>
        <taxon>Ephydroidea</taxon>
        <taxon>Drosophilidae</taxon>
        <taxon>Drosophila</taxon>
        <taxon>Sophophora</taxon>
    </lineage>
</organism>
<feature type="region of interest" description="Disordered" evidence="1">
    <location>
        <begin position="75"/>
        <end position="98"/>
    </location>
</feature>
<name>A0AB40DM18_DROSZ</name>